<dbReference type="AlphaFoldDB" id="A6IUJ3"/>
<dbReference type="Proteomes" id="UP000234681">
    <property type="component" value="Chromosome 5"/>
</dbReference>
<accession>A6IUJ3</accession>
<evidence type="ECO:0000313" key="2">
    <source>
        <dbReference type="Proteomes" id="UP000234681"/>
    </source>
</evidence>
<protein>
    <submittedName>
        <fullName evidence="1">RCG30705</fullName>
    </submittedName>
</protein>
<name>A6IUJ3_RAT</name>
<evidence type="ECO:0000313" key="1">
    <source>
        <dbReference type="EMBL" id="EDL81244.1"/>
    </source>
</evidence>
<gene>
    <name evidence="1" type="ORF">rCG_30705</name>
</gene>
<proteinExistence type="predicted"/>
<sequence>MQCVAAAPDWPRSLMGKVTLRCPCHQAFLQAELAAGLM</sequence>
<dbReference type="EMBL" id="CH473968">
    <property type="protein sequence ID" value="EDL81244.1"/>
    <property type="molecule type" value="Genomic_DNA"/>
</dbReference>
<organism evidence="1 2">
    <name type="scientific">Rattus norvegicus</name>
    <name type="common">Rat</name>
    <dbReference type="NCBI Taxonomy" id="10116"/>
    <lineage>
        <taxon>Eukaryota</taxon>
        <taxon>Metazoa</taxon>
        <taxon>Chordata</taxon>
        <taxon>Craniata</taxon>
        <taxon>Vertebrata</taxon>
        <taxon>Euteleostomi</taxon>
        <taxon>Mammalia</taxon>
        <taxon>Eutheria</taxon>
        <taxon>Euarchontoglires</taxon>
        <taxon>Glires</taxon>
        <taxon>Rodentia</taxon>
        <taxon>Myomorpha</taxon>
        <taxon>Muroidea</taxon>
        <taxon>Muridae</taxon>
        <taxon>Murinae</taxon>
        <taxon>Rattus</taxon>
    </lineage>
</organism>
<feature type="non-terminal residue" evidence="1">
    <location>
        <position position="38"/>
    </location>
</feature>
<reference evidence="2" key="1">
    <citation type="submission" date="2005-09" db="EMBL/GenBank/DDBJ databases">
        <authorList>
            <person name="Mural R.J."/>
            <person name="Li P.W."/>
            <person name="Adams M.D."/>
            <person name="Amanatides P.G."/>
            <person name="Baden-Tillson H."/>
            <person name="Barnstead M."/>
            <person name="Chin S.H."/>
            <person name="Dew I."/>
            <person name="Evans C.A."/>
            <person name="Ferriera S."/>
            <person name="Flanigan M."/>
            <person name="Fosler C."/>
            <person name="Glodek A."/>
            <person name="Gu Z."/>
            <person name="Holt R.A."/>
            <person name="Jennings D."/>
            <person name="Kraft C.L."/>
            <person name="Lu F."/>
            <person name="Nguyen T."/>
            <person name="Nusskern D.R."/>
            <person name="Pfannkoch C.M."/>
            <person name="Sitter C."/>
            <person name="Sutton G.G."/>
            <person name="Venter J.C."/>
            <person name="Wang Z."/>
            <person name="Woodage T."/>
            <person name="Zheng X.H."/>
            <person name="Zhong F."/>
        </authorList>
    </citation>
    <scope>NUCLEOTIDE SEQUENCE [LARGE SCALE GENOMIC DNA]</scope>
    <source>
        <strain>BN</strain>
        <strain evidence="2">Sprague-Dawley</strain>
    </source>
</reference>